<dbReference type="SUPFAM" id="SSF46966">
    <property type="entry name" value="Spectrin repeat"/>
    <property type="match status" value="2"/>
</dbReference>
<proteinExistence type="predicted"/>
<dbReference type="EMBL" id="GECZ01001600">
    <property type="protein sequence ID" value="JAS68169.1"/>
    <property type="molecule type" value="Transcribed_RNA"/>
</dbReference>
<accession>A0A1B6H0G7</accession>
<dbReference type="Gene3D" id="1.20.58.60">
    <property type="match status" value="1"/>
</dbReference>
<dbReference type="SMART" id="SM00150">
    <property type="entry name" value="SPEC"/>
    <property type="match status" value="1"/>
</dbReference>
<dbReference type="GO" id="GO:0005737">
    <property type="term" value="C:cytoplasm"/>
    <property type="evidence" value="ECO:0007669"/>
    <property type="project" value="UniProtKB-ARBA"/>
</dbReference>
<evidence type="ECO:0000313" key="1">
    <source>
        <dbReference type="EMBL" id="JAS68169.1"/>
    </source>
</evidence>
<dbReference type="Pfam" id="PF00435">
    <property type="entry name" value="Spectrin"/>
    <property type="match status" value="1"/>
</dbReference>
<gene>
    <name evidence="1" type="ORF">g.45562</name>
</gene>
<name>A0A1B6H0G7_9HEMI</name>
<protein>
    <submittedName>
        <fullName evidence="1">Uncharacterized protein</fullName>
    </submittedName>
</protein>
<dbReference type="InterPro" id="IPR018159">
    <property type="entry name" value="Spectrin/alpha-actinin"/>
</dbReference>
<dbReference type="AlphaFoldDB" id="A0A1B6H0G7"/>
<organism evidence="1">
    <name type="scientific">Cuerna arida</name>
    <dbReference type="NCBI Taxonomy" id="1464854"/>
    <lineage>
        <taxon>Eukaryota</taxon>
        <taxon>Metazoa</taxon>
        <taxon>Ecdysozoa</taxon>
        <taxon>Arthropoda</taxon>
        <taxon>Hexapoda</taxon>
        <taxon>Insecta</taxon>
        <taxon>Pterygota</taxon>
        <taxon>Neoptera</taxon>
        <taxon>Paraneoptera</taxon>
        <taxon>Hemiptera</taxon>
        <taxon>Auchenorrhyncha</taxon>
        <taxon>Membracoidea</taxon>
        <taxon>Cicadellidae</taxon>
        <taxon>Cicadellinae</taxon>
        <taxon>Proconiini</taxon>
        <taxon>Cuerna</taxon>
    </lineage>
</organism>
<feature type="non-terminal residue" evidence="1">
    <location>
        <position position="176"/>
    </location>
</feature>
<sequence>LADAEANGANLCEVLNDQASKNDIQSKIASVGKQYSNLRKKLDHKKAEIENLLRDGRQFQESCSKIIGWLSDELSALSDKLSVSANKDVLQQQLDNYEPIYRNISIHEHEVIMLLNKGREMLTKKPEKQLQREMDKIQQNWEKLKREVVDRHTRLQTCMEHCKKYYTNQDRFMPWL</sequence>
<feature type="non-terminal residue" evidence="1">
    <location>
        <position position="1"/>
    </location>
</feature>
<dbReference type="InterPro" id="IPR002017">
    <property type="entry name" value="Spectrin_repeat"/>
</dbReference>
<reference evidence="1" key="1">
    <citation type="submission" date="2015-11" db="EMBL/GenBank/DDBJ databases">
        <title>De novo transcriptome assembly of four potential Pierce s Disease insect vectors from Arizona vineyards.</title>
        <authorList>
            <person name="Tassone E.E."/>
        </authorList>
    </citation>
    <scope>NUCLEOTIDE SEQUENCE</scope>
</reference>